<dbReference type="InterPro" id="IPR037914">
    <property type="entry name" value="SpoVT-AbrB_sf"/>
</dbReference>
<dbReference type="InterPro" id="IPR007159">
    <property type="entry name" value="SpoVT-AbrB_dom"/>
</dbReference>
<keyword evidence="3" id="KW-1185">Reference proteome</keyword>
<organism evidence="2 3">
    <name type="scientific">Candidatus Methanodesulfokora washburnensis</name>
    <dbReference type="NCBI Taxonomy" id="2478471"/>
    <lineage>
        <taxon>Archaea</taxon>
        <taxon>Thermoproteota</taxon>
        <taxon>Candidatus Korarchaeia</taxon>
        <taxon>Candidatus Korarchaeia incertae sedis</taxon>
        <taxon>Candidatus Methanodesulfokora</taxon>
    </lineage>
</organism>
<dbReference type="InterPro" id="IPR052975">
    <property type="entry name" value="Repressor-like_regulatory"/>
</dbReference>
<dbReference type="Proteomes" id="UP000277582">
    <property type="component" value="Unassembled WGS sequence"/>
</dbReference>
<dbReference type="SMART" id="SM00966">
    <property type="entry name" value="SpoVT_AbrB"/>
    <property type="match status" value="1"/>
</dbReference>
<evidence type="ECO:0000259" key="1">
    <source>
        <dbReference type="PROSITE" id="PS51740"/>
    </source>
</evidence>
<feature type="domain" description="SpoVT-AbrB" evidence="1">
    <location>
        <begin position="3"/>
        <end position="49"/>
    </location>
</feature>
<proteinExistence type="predicted"/>
<dbReference type="NCBIfam" id="TIGR01439">
    <property type="entry name" value="lp_hng_hel_AbrB"/>
    <property type="match status" value="1"/>
</dbReference>
<dbReference type="Pfam" id="PF04014">
    <property type="entry name" value="MazE_antitoxin"/>
    <property type="match status" value="1"/>
</dbReference>
<dbReference type="PANTHER" id="PTHR34860:SF6">
    <property type="entry name" value="REPRESSOR-LIKE PROTEIN SSO7C3"/>
    <property type="match status" value="1"/>
</dbReference>
<evidence type="ECO:0000313" key="2">
    <source>
        <dbReference type="EMBL" id="RSN71725.1"/>
    </source>
</evidence>
<dbReference type="PROSITE" id="PS51740">
    <property type="entry name" value="SPOVT_ABRB"/>
    <property type="match status" value="1"/>
</dbReference>
<evidence type="ECO:0000313" key="3">
    <source>
        <dbReference type="Proteomes" id="UP000277582"/>
    </source>
</evidence>
<keyword evidence="2" id="KW-0238">DNA-binding</keyword>
<name>A0A429GD49_9CREN</name>
<dbReference type="GO" id="GO:0003677">
    <property type="term" value="F:DNA binding"/>
    <property type="evidence" value="ECO:0007669"/>
    <property type="project" value="UniProtKB-KW"/>
</dbReference>
<dbReference type="PANTHER" id="PTHR34860">
    <property type="entry name" value="REPRESSOR-LIKE PROTEIN SSO7C3"/>
    <property type="match status" value="1"/>
</dbReference>
<dbReference type="RefSeq" id="WP_125672855.1">
    <property type="nucleotide sequence ID" value="NZ_RCOS01000170.1"/>
</dbReference>
<dbReference type="AlphaFoldDB" id="A0A429GD49"/>
<gene>
    <name evidence="2" type="ORF">D6D85_15440</name>
</gene>
<dbReference type="SUPFAM" id="SSF89447">
    <property type="entry name" value="AbrB/MazE/MraZ-like"/>
    <property type="match status" value="1"/>
</dbReference>
<dbReference type="OrthoDB" id="30861at2157"/>
<dbReference type="Gene3D" id="2.10.260.10">
    <property type="match status" value="1"/>
</dbReference>
<accession>A0A429GD49</accession>
<comment type="caution">
    <text evidence="2">The sequence shown here is derived from an EMBL/GenBank/DDBJ whole genome shotgun (WGS) entry which is preliminary data.</text>
</comment>
<protein>
    <submittedName>
        <fullName evidence="2">AbrB/MazE/SpoVT family DNA-binding domain-containing protein</fullName>
    </submittedName>
</protein>
<dbReference type="EMBL" id="RCOS01000170">
    <property type="protein sequence ID" value="RSN71725.1"/>
    <property type="molecule type" value="Genomic_DNA"/>
</dbReference>
<reference evidence="2 3" key="1">
    <citation type="submission" date="2018-10" db="EMBL/GenBank/DDBJ databases">
        <title>Co-occurring genomic capacity for anaerobic methane metabolism and dissimilatory sulfite reduction discovered in the Korarchaeota.</title>
        <authorList>
            <person name="Mckay L.J."/>
            <person name="Dlakic M."/>
            <person name="Fields M.W."/>
            <person name="Delmont T.O."/>
            <person name="Eren A.M."/>
            <person name="Jay Z.J."/>
            <person name="Klingelsmith K.B."/>
            <person name="Rusch D.B."/>
            <person name="Inskeep W.P."/>
        </authorList>
    </citation>
    <scope>NUCLEOTIDE SEQUENCE [LARGE SCALE GENOMIC DNA]</scope>
    <source>
        <strain evidence="2 3">MDKW</strain>
    </source>
</reference>
<sequence>MQGEILKVTRKGQVTIPKKYRDALNIKEGDIICASLEGDKIVLMKSGIPEPGDPVGEEEYRRLIKLLEEERKAWR</sequence>